<comment type="caution">
    <text evidence="2">The sequence shown here is derived from an EMBL/GenBank/DDBJ whole genome shotgun (WGS) entry which is preliminary data.</text>
</comment>
<evidence type="ECO:0008006" key="4">
    <source>
        <dbReference type="Google" id="ProtNLM"/>
    </source>
</evidence>
<evidence type="ECO:0000313" key="3">
    <source>
        <dbReference type="Proteomes" id="UP000267003"/>
    </source>
</evidence>
<sequence length="213" mass="23215">MRWMFLPGVALLAVAAYQSLKLKRFLRGAFRVPAEVSWVPGGEDFEHYFQKGNKLAMARDKEFLRRYLFGLWVLIRPPDEEPLEIGIHTGRAGLFKHGDTLEVLYNPKQPQHVFLAGENPWVGLVILGVIGLVVLWALIFAGGAGSQLVGPAPLRLLACAEAPLVKMGLDQGEKYLLGPEANSPHAAAVLGTSACASAPRAARWLLATGRSPR</sequence>
<gene>
    <name evidence="2" type="ORF">D7W81_33920</name>
</gene>
<evidence type="ECO:0000313" key="2">
    <source>
        <dbReference type="EMBL" id="RKH56423.1"/>
    </source>
</evidence>
<dbReference type="Proteomes" id="UP000267003">
    <property type="component" value="Unassembled WGS sequence"/>
</dbReference>
<keyword evidence="1" id="KW-0812">Transmembrane</keyword>
<protein>
    <recommendedName>
        <fullName evidence="4">DUF3592 domain-containing protein</fullName>
    </recommendedName>
</protein>
<keyword evidence="1" id="KW-1133">Transmembrane helix</keyword>
<keyword evidence="1" id="KW-0472">Membrane</keyword>
<proteinExistence type="predicted"/>
<dbReference type="EMBL" id="RAWK01000281">
    <property type="protein sequence ID" value="RKH56423.1"/>
    <property type="molecule type" value="Genomic_DNA"/>
</dbReference>
<keyword evidence="3" id="KW-1185">Reference proteome</keyword>
<accession>A0A3A8PJA4</accession>
<evidence type="ECO:0000256" key="1">
    <source>
        <dbReference type="SAM" id="Phobius"/>
    </source>
</evidence>
<feature type="transmembrane region" description="Helical" evidence="1">
    <location>
        <begin position="121"/>
        <end position="141"/>
    </location>
</feature>
<reference evidence="3" key="1">
    <citation type="submission" date="2018-09" db="EMBL/GenBank/DDBJ databases">
        <authorList>
            <person name="Livingstone P.G."/>
            <person name="Whitworth D.E."/>
        </authorList>
    </citation>
    <scope>NUCLEOTIDE SEQUENCE [LARGE SCALE GENOMIC DNA]</scope>
    <source>
        <strain evidence="3">AB050A</strain>
    </source>
</reference>
<organism evidence="2 3">
    <name type="scientific">Corallococcus aberystwythensis</name>
    <dbReference type="NCBI Taxonomy" id="2316722"/>
    <lineage>
        <taxon>Bacteria</taxon>
        <taxon>Pseudomonadati</taxon>
        <taxon>Myxococcota</taxon>
        <taxon>Myxococcia</taxon>
        <taxon>Myxococcales</taxon>
        <taxon>Cystobacterineae</taxon>
        <taxon>Myxococcaceae</taxon>
        <taxon>Corallococcus</taxon>
    </lineage>
</organism>
<dbReference type="AlphaFoldDB" id="A0A3A8PJA4"/>
<name>A0A3A8PJA4_9BACT</name>